<dbReference type="CDD" id="cd00086">
    <property type="entry name" value="homeodomain"/>
    <property type="match status" value="1"/>
</dbReference>
<dbReference type="PROSITE" id="PS00027">
    <property type="entry name" value="HOMEOBOX_1"/>
    <property type="match status" value="1"/>
</dbReference>
<keyword evidence="4 7" id="KW-0238">DNA-binding</keyword>
<accession>Q7YTC6</accession>
<dbReference type="SUPFAM" id="SSF46689">
    <property type="entry name" value="Homeodomain-like"/>
    <property type="match status" value="1"/>
</dbReference>
<dbReference type="PROSITE" id="PS50071">
    <property type="entry name" value="HOMEOBOX_2"/>
    <property type="match status" value="1"/>
</dbReference>
<dbReference type="Pfam" id="PF00046">
    <property type="entry name" value="Homeodomain"/>
    <property type="match status" value="1"/>
</dbReference>
<evidence type="ECO:0000256" key="5">
    <source>
        <dbReference type="ARBA" id="ARBA00023155"/>
    </source>
</evidence>
<dbReference type="Gene3D" id="1.10.10.60">
    <property type="entry name" value="Homeodomain-like"/>
    <property type="match status" value="1"/>
</dbReference>
<dbReference type="GeneID" id="100303499"/>
<evidence type="ECO:0000256" key="8">
    <source>
        <dbReference type="RuleBase" id="RU000682"/>
    </source>
</evidence>
<dbReference type="InterPro" id="IPR000047">
    <property type="entry name" value="HTH_motif"/>
</dbReference>
<evidence type="ECO:0000256" key="2">
    <source>
        <dbReference type="ARBA" id="ARBA00009107"/>
    </source>
</evidence>
<protein>
    <submittedName>
        <fullName evidence="13">Homeobox 7</fullName>
    </submittedName>
    <submittedName>
        <fullName evidence="11">Hox 7</fullName>
    </submittedName>
</protein>
<keyword evidence="5 7" id="KW-0371">Homeobox</keyword>
<evidence type="ECO:0000256" key="4">
    <source>
        <dbReference type="ARBA" id="ARBA00023125"/>
    </source>
</evidence>
<comment type="subcellular location">
    <subcellularLocation>
        <location evidence="1 7 8">Nucleus</location>
    </subcellularLocation>
</comment>
<dbReference type="Proteomes" id="UP000694865">
    <property type="component" value="Unplaced"/>
</dbReference>
<evidence type="ECO:0000313" key="11">
    <source>
        <dbReference type="EMBL" id="AAP79287.2"/>
    </source>
</evidence>
<dbReference type="CTD" id="100303499"/>
<dbReference type="EMBL" id="AY313147">
    <property type="protein sequence ID" value="AAP79287.2"/>
    <property type="molecule type" value="mRNA"/>
</dbReference>
<organism evidence="11">
    <name type="scientific">Saccoglossus kowalevskii</name>
    <name type="common">Acorn worm</name>
    <dbReference type="NCBI Taxonomy" id="10224"/>
    <lineage>
        <taxon>Eukaryota</taxon>
        <taxon>Metazoa</taxon>
        <taxon>Hemichordata</taxon>
        <taxon>Enteropneusta</taxon>
        <taxon>Harrimaniidae</taxon>
        <taxon>Saccoglossus</taxon>
    </lineage>
</organism>
<keyword evidence="3" id="KW-0217">Developmental protein</keyword>
<dbReference type="GO" id="GO:0009952">
    <property type="term" value="P:anterior/posterior pattern specification"/>
    <property type="evidence" value="ECO:0007669"/>
    <property type="project" value="TreeGrafter"/>
</dbReference>
<evidence type="ECO:0000256" key="6">
    <source>
        <dbReference type="ARBA" id="ARBA00023242"/>
    </source>
</evidence>
<dbReference type="PRINTS" id="PR00024">
    <property type="entry name" value="HOMEOBOX"/>
</dbReference>
<dbReference type="FunFam" id="1.10.10.60:FF:000193">
    <property type="entry name" value="Ultrabithorax, isoform C"/>
    <property type="match status" value="1"/>
</dbReference>
<keyword evidence="6 7" id="KW-0539">Nucleus</keyword>
<evidence type="ECO:0000313" key="13">
    <source>
        <dbReference type="RefSeq" id="NP_001158380.1"/>
    </source>
</evidence>
<dbReference type="InterPro" id="IPR009057">
    <property type="entry name" value="Homeodomain-like_sf"/>
</dbReference>
<feature type="domain" description="Homeobox" evidence="10">
    <location>
        <begin position="150"/>
        <end position="210"/>
    </location>
</feature>
<dbReference type="OrthoDB" id="6159439at2759"/>
<feature type="region of interest" description="Disordered" evidence="9">
    <location>
        <begin position="209"/>
        <end position="240"/>
    </location>
</feature>
<dbReference type="SMART" id="SM00389">
    <property type="entry name" value="HOX"/>
    <property type="match status" value="1"/>
</dbReference>
<keyword evidence="12" id="KW-1185">Reference proteome</keyword>
<dbReference type="PANTHER" id="PTHR45659:SF4">
    <property type="entry name" value="HOMEOBOX PROTEIN ABDOMINAL-A"/>
    <property type="match status" value="1"/>
</dbReference>
<dbReference type="GO" id="GO:0000981">
    <property type="term" value="F:DNA-binding transcription factor activity, RNA polymerase II-specific"/>
    <property type="evidence" value="ECO:0007669"/>
    <property type="project" value="InterPro"/>
</dbReference>
<evidence type="ECO:0000256" key="7">
    <source>
        <dbReference type="PROSITE-ProRule" id="PRU00108"/>
    </source>
</evidence>
<evidence type="ECO:0000256" key="3">
    <source>
        <dbReference type="ARBA" id="ARBA00022473"/>
    </source>
</evidence>
<gene>
    <name evidence="13" type="primary">hox7</name>
</gene>
<evidence type="ECO:0000256" key="1">
    <source>
        <dbReference type="ARBA" id="ARBA00004123"/>
    </source>
</evidence>
<evidence type="ECO:0000313" key="12">
    <source>
        <dbReference type="Proteomes" id="UP000694865"/>
    </source>
</evidence>
<evidence type="ECO:0000259" key="10">
    <source>
        <dbReference type="PROSITE" id="PS50071"/>
    </source>
</evidence>
<reference evidence="13" key="3">
    <citation type="submission" date="2025-05" db="UniProtKB">
        <authorList>
            <consortium name="RefSeq"/>
        </authorList>
    </citation>
    <scope>IDENTIFICATION</scope>
</reference>
<dbReference type="RefSeq" id="NP_001158380.1">
    <property type="nucleotide sequence ID" value="NM_001164908.1"/>
</dbReference>
<feature type="DNA-binding region" description="Homeobox" evidence="7">
    <location>
        <begin position="152"/>
        <end position="211"/>
    </location>
</feature>
<dbReference type="PRINTS" id="PR00031">
    <property type="entry name" value="HTHREPRESSR"/>
</dbReference>
<dbReference type="GO" id="GO:0000978">
    <property type="term" value="F:RNA polymerase II cis-regulatory region sequence-specific DNA binding"/>
    <property type="evidence" value="ECO:0007669"/>
    <property type="project" value="TreeGrafter"/>
</dbReference>
<proteinExistence type="evidence at transcript level"/>
<dbReference type="InterPro" id="IPR001356">
    <property type="entry name" value="HD"/>
</dbReference>
<dbReference type="InterPro" id="IPR017970">
    <property type="entry name" value="Homeobox_CS"/>
</dbReference>
<sequence length="263" mass="29646">MSSYFVNSLFAKYQPGDSLYPSGFELPSCAYNNGPPNVAKRRPNGYPGAAYSPNGTSPQGYCGAVTNAAGYDTATNYGALNQNTTSIASWDSRLQGYTTAWSTHSNDLVDGLKDHCSQISSADSINNVMSAMQNPTTLYPWVNATGAPEVPKKRCRQTYTRYQTLELEKEFHYNRYLTRRRRIELSHLLGLTERQIKIWFQNRRMKYKKESKKDDGENSNQDNNEEDEKDSEDKLSETTVVAVAMKGDSLEEDIVLNLKVEQD</sequence>
<evidence type="ECO:0000256" key="9">
    <source>
        <dbReference type="SAM" id="MobiDB-lite"/>
    </source>
</evidence>
<dbReference type="GO" id="GO:0005634">
    <property type="term" value="C:nucleus"/>
    <property type="evidence" value="ECO:0007669"/>
    <property type="project" value="UniProtKB-SubCell"/>
</dbReference>
<reference evidence="11 13" key="1">
    <citation type="journal article" date="2003" name="Cell">
        <title>Anteroposterior patterning in hemichordates and the origins of the chordate nervous system.</title>
        <authorList>
            <person name="Lowe C.J."/>
            <person name="Wu M."/>
            <person name="Salic A."/>
            <person name="Evans L."/>
            <person name="Lander E."/>
            <person name="Stange-Thomann N."/>
            <person name="Gruber C.E."/>
            <person name="Gerhart J."/>
            <person name="Kirschner M."/>
        </authorList>
    </citation>
    <scope>NUCLEOTIDE SEQUENCE</scope>
</reference>
<dbReference type="KEGG" id="sko:100303499"/>
<dbReference type="InterPro" id="IPR020479">
    <property type="entry name" value="HD_metazoa"/>
</dbReference>
<comment type="similarity">
    <text evidence="2">Belongs to the Antp homeobox family.</text>
</comment>
<dbReference type="AlphaFoldDB" id="Q7YTC6"/>
<dbReference type="PANTHER" id="PTHR45659">
    <property type="entry name" value="HOMEOBOX PROTEIN HOX"/>
    <property type="match status" value="1"/>
</dbReference>
<reference evidence="11" key="2">
    <citation type="submission" date="2006-10" db="EMBL/GenBank/DDBJ databases">
        <title>Hox gene expression in the hemichordate Saccoglossus kowalevskii and the evolution of deuterostome nervous systems.</title>
        <authorList>
            <person name="Aronowicz J."/>
            <person name="Lowe C.J."/>
        </authorList>
    </citation>
    <scope>NUCLEOTIDE SEQUENCE</scope>
</reference>
<name>Q7YTC6_SACKO</name>
<dbReference type="InterPro" id="IPR050296">
    <property type="entry name" value="Antp_homeobox"/>
</dbReference>